<proteinExistence type="predicted"/>
<organism evidence="1 2">
    <name type="scientific">Caulobacter mirabilis</name>
    <dbReference type="NCBI Taxonomy" id="69666"/>
    <lineage>
        <taxon>Bacteria</taxon>
        <taxon>Pseudomonadati</taxon>
        <taxon>Pseudomonadota</taxon>
        <taxon>Alphaproteobacteria</taxon>
        <taxon>Caulobacterales</taxon>
        <taxon>Caulobacteraceae</taxon>
        <taxon>Caulobacter</taxon>
    </lineage>
</organism>
<dbReference type="RefSeq" id="WP_099622117.1">
    <property type="nucleotide sequence ID" value="NZ_CP024201.1"/>
</dbReference>
<accession>A0A2D2AXY5</accession>
<evidence type="ECO:0000313" key="1">
    <source>
        <dbReference type="EMBL" id="ATQ42864.1"/>
    </source>
</evidence>
<dbReference type="Proteomes" id="UP000228945">
    <property type="component" value="Chromosome"/>
</dbReference>
<dbReference type="EMBL" id="CP024201">
    <property type="protein sequence ID" value="ATQ42864.1"/>
    <property type="molecule type" value="Genomic_DNA"/>
</dbReference>
<dbReference type="KEGG" id="cmb:CSW64_10795"/>
<reference evidence="1 2" key="1">
    <citation type="submission" date="2017-10" db="EMBL/GenBank/DDBJ databases">
        <title>Genome sequence of Caulobacter mirabilis FWC38.</title>
        <authorList>
            <person name="Fiebig A."/>
            <person name="Crosson S."/>
        </authorList>
    </citation>
    <scope>NUCLEOTIDE SEQUENCE [LARGE SCALE GENOMIC DNA]</scope>
    <source>
        <strain evidence="1 2">FWC 38</strain>
    </source>
</reference>
<protein>
    <submittedName>
        <fullName evidence="1">Uncharacterized protein</fullName>
    </submittedName>
</protein>
<evidence type="ECO:0000313" key="2">
    <source>
        <dbReference type="Proteomes" id="UP000228945"/>
    </source>
</evidence>
<gene>
    <name evidence="1" type="ORF">CSW64_10795</name>
</gene>
<dbReference type="AlphaFoldDB" id="A0A2D2AXY5"/>
<keyword evidence="2" id="KW-1185">Reference proteome</keyword>
<dbReference type="OrthoDB" id="7068915at2"/>
<name>A0A2D2AXY5_9CAUL</name>
<sequence length="73" mass="8344">MYQDDGVTLTERSGRFFIRYDAGGHQVAWREDEITAQDARRAMSGPREAEDVLLALQRRLMAEGLDPYRSNLA</sequence>